<dbReference type="Proteomes" id="UP000663832">
    <property type="component" value="Unassembled WGS sequence"/>
</dbReference>
<dbReference type="AlphaFoldDB" id="A0A816FWB8"/>
<feature type="compositionally biased region" description="Basic residues" evidence="1">
    <location>
        <begin position="201"/>
        <end position="213"/>
    </location>
</feature>
<dbReference type="EMBL" id="CAJNOM010005863">
    <property type="protein sequence ID" value="CAF1666585.1"/>
    <property type="molecule type" value="Genomic_DNA"/>
</dbReference>
<dbReference type="OrthoDB" id="10049965at2759"/>
<feature type="compositionally biased region" description="Pro residues" evidence="1">
    <location>
        <begin position="304"/>
        <end position="317"/>
    </location>
</feature>
<feature type="region of interest" description="Disordered" evidence="1">
    <location>
        <begin position="1"/>
        <end position="217"/>
    </location>
</feature>
<protein>
    <submittedName>
        <fullName evidence="3">Uncharacterized protein</fullName>
    </submittedName>
</protein>
<accession>A0A816FWB8</accession>
<organism evidence="3 4">
    <name type="scientific">Adineta steineri</name>
    <dbReference type="NCBI Taxonomy" id="433720"/>
    <lineage>
        <taxon>Eukaryota</taxon>
        <taxon>Metazoa</taxon>
        <taxon>Spiralia</taxon>
        <taxon>Gnathifera</taxon>
        <taxon>Rotifera</taxon>
        <taxon>Eurotatoria</taxon>
        <taxon>Bdelloidea</taxon>
        <taxon>Adinetida</taxon>
        <taxon>Adinetidae</taxon>
        <taxon>Adineta</taxon>
    </lineage>
</organism>
<evidence type="ECO:0000313" key="4">
    <source>
        <dbReference type="Proteomes" id="UP000663832"/>
    </source>
</evidence>
<feature type="compositionally biased region" description="Low complexity" evidence="1">
    <location>
        <begin position="114"/>
        <end position="131"/>
    </location>
</feature>
<proteinExistence type="predicted"/>
<evidence type="ECO:0000313" key="2">
    <source>
        <dbReference type="EMBL" id="CAF1565484.1"/>
    </source>
</evidence>
<feature type="compositionally biased region" description="Polar residues" evidence="1">
    <location>
        <begin position="454"/>
        <end position="463"/>
    </location>
</feature>
<name>A0A816FWB8_9BILA</name>
<feature type="compositionally biased region" description="Basic and acidic residues" evidence="1">
    <location>
        <begin position="19"/>
        <end position="28"/>
    </location>
</feature>
<sequence length="500" mass="56008">MATSRNYNNVTSDSNQETKTTRVTDRTQIHQVLAGVGLDPNDYIISPSPEDQLSRESASNKTSAFTTYPSPPEQNAQHPLTSQSHSLFTSARPLSYVEQPPPQPPPAQLFPGYPSTQSNNNQPPINQQQGPQLPPPPTSQSTASSLSFLFNQPSSNTQNTISQNTTSQNIPTQNTTTQPSNDMSHYCVSPRRSPPPPPSHCHPHHHHHHHHHRDSSLSAEHYIHQVNSHCNPPVKVVKPSTQNVVYKKEIRIRYLQPPTPPPPAPIIIREKHIPPDPPQSPLLIRERKPEARTPPPLTIRERPPTPPKPLEAPTPEPIKPARNVVIEYEPLKAYTVRRVIEEGVFRVDPCQFSSYNAKTQNCGGDVRIVERIEDLPPPSEQLRRVLNEYNCEHRCSPAHISRHDYHSHQNLSEHIPSSIQHLLTGARPTSNIDQLTNVSRSSSTPAHRHDRVLSTGSNSSVPSPTHARLPSSHSKTSNRIVEQRSPPHGSPMRYHEDDIY</sequence>
<gene>
    <name evidence="2" type="ORF">BJG266_LOCUS47304</name>
    <name evidence="3" type="ORF">QVE165_LOCUS64344</name>
</gene>
<feature type="compositionally biased region" description="Polar residues" evidence="1">
    <location>
        <begin position="1"/>
        <end position="18"/>
    </location>
</feature>
<dbReference type="EMBL" id="CAJNOI010005456">
    <property type="protein sequence ID" value="CAF1565484.1"/>
    <property type="molecule type" value="Genomic_DNA"/>
</dbReference>
<feature type="compositionally biased region" description="Polar residues" evidence="1">
    <location>
        <begin position="436"/>
        <end position="445"/>
    </location>
</feature>
<feature type="compositionally biased region" description="Low complexity" evidence="1">
    <location>
        <begin position="139"/>
        <end position="181"/>
    </location>
</feature>
<feature type="compositionally biased region" description="Polar residues" evidence="1">
    <location>
        <begin position="49"/>
        <end position="89"/>
    </location>
</feature>
<evidence type="ECO:0000256" key="1">
    <source>
        <dbReference type="SAM" id="MobiDB-lite"/>
    </source>
</evidence>
<comment type="caution">
    <text evidence="3">The sequence shown here is derived from an EMBL/GenBank/DDBJ whole genome shotgun (WGS) entry which is preliminary data.</text>
</comment>
<dbReference type="Proteomes" id="UP000663877">
    <property type="component" value="Unassembled WGS sequence"/>
</dbReference>
<keyword evidence="4" id="KW-1185">Reference proteome</keyword>
<feature type="compositionally biased region" description="Pro residues" evidence="1">
    <location>
        <begin position="99"/>
        <end position="108"/>
    </location>
</feature>
<feature type="compositionally biased region" description="Polar residues" evidence="1">
    <location>
        <begin position="471"/>
        <end position="480"/>
    </location>
</feature>
<reference evidence="3" key="1">
    <citation type="submission" date="2021-02" db="EMBL/GenBank/DDBJ databases">
        <authorList>
            <person name="Nowell W R."/>
        </authorList>
    </citation>
    <scope>NUCLEOTIDE SEQUENCE</scope>
</reference>
<feature type="region of interest" description="Disordered" evidence="1">
    <location>
        <begin position="270"/>
        <end position="317"/>
    </location>
</feature>
<feature type="region of interest" description="Disordered" evidence="1">
    <location>
        <begin position="436"/>
        <end position="500"/>
    </location>
</feature>
<evidence type="ECO:0000313" key="3">
    <source>
        <dbReference type="EMBL" id="CAF1666585.1"/>
    </source>
</evidence>